<dbReference type="GO" id="GO:0016491">
    <property type="term" value="F:oxidoreductase activity"/>
    <property type="evidence" value="ECO:0007669"/>
    <property type="project" value="InterPro"/>
</dbReference>
<sequence>MTLAGRVRNRFVNPVVRALSRSPGRRLLGRHLVVLGYSGRRTGRRYELPVMTAPAGADLVVLVGGAAGKTWWRNLTDGPRDVTVRRDGREEPYRAHLLHPGGPGRDDAVAAYRAAFPRVTVPPGDPLLVLEPARPG</sequence>
<proteinExistence type="predicted"/>
<gene>
    <name evidence="1" type="ORF">SAMN04488107_1431</name>
</gene>
<dbReference type="OrthoDB" id="3292498at2"/>
<evidence type="ECO:0008006" key="3">
    <source>
        <dbReference type="Google" id="ProtNLM"/>
    </source>
</evidence>
<protein>
    <recommendedName>
        <fullName evidence="3">Deazaflavin-dependent oxidoreductase, nitroreductase family</fullName>
    </recommendedName>
</protein>
<keyword evidence="2" id="KW-1185">Reference proteome</keyword>
<dbReference type="Pfam" id="PF04075">
    <property type="entry name" value="F420H2_quin_red"/>
    <property type="match status" value="1"/>
</dbReference>
<dbReference type="Gene3D" id="2.30.110.10">
    <property type="entry name" value="Electron Transport, Fmn-binding Protein, Chain A"/>
    <property type="match status" value="1"/>
</dbReference>
<reference evidence="2" key="1">
    <citation type="submission" date="2017-06" db="EMBL/GenBank/DDBJ databases">
        <authorList>
            <person name="Varghese N."/>
            <person name="Submissions S."/>
        </authorList>
    </citation>
    <scope>NUCLEOTIDE SEQUENCE [LARGE SCALE GENOMIC DNA]</scope>
    <source>
        <strain evidence="2">DSM 45423</strain>
    </source>
</reference>
<evidence type="ECO:0000313" key="2">
    <source>
        <dbReference type="Proteomes" id="UP000198386"/>
    </source>
</evidence>
<dbReference type="InterPro" id="IPR004378">
    <property type="entry name" value="F420H2_quin_Rdtase"/>
</dbReference>
<name>A0A239BTY0_9ACTN</name>
<accession>A0A239BTY0</accession>
<evidence type="ECO:0000313" key="1">
    <source>
        <dbReference type="EMBL" id="SNS11366.1"/>
    </source>
</evidence>
<dbReference type="EMBL" id="FZOH01000002">
    <property type="protein sequence ID" value="SNS11366.1"/>
    <property type="molecule type" value="Genomic_DNA"/>
</dbReference>
<dbReference type="InterPro" id="IPR012349">
    <property type="entry name" value="Split_barrel_FMN-bd"/>
</dbReference>
<dbReference type="AlphaFoldDB" id="A0A239BTY0"/>
<dbReference type="Proteomes" id="UP000198386">
    <property type="component" value="Unassembled WGS sequence"/>
</dbReference>
<organism evidence="1 2">
    <name type="scientific">Geodermatophilus saharensis</name>
    <dbReference type="NCBI Taxonomy" id="1137994"/>
    <lineage>
        <taxon>Bacteria</taxon>
        <taxon>Bacillati</taxon>
        <taxon>Actinomycetota</taxon>
        <taxon>Actinomycetes</taxon>
        <taxon>Geodermatophilales</taxon>
        <taxon>Geodermatophilaceae</taxon>
        <taxon>Geodermatophilus</taxon>
    </lineage>
</organism>
<dbReference type="RefSeq" id="WP_089403141.1">
    <property type="nucleotide sequence ID" value="NZ_FZOH01000002.1"/>
</dbReference>